<evidence type="ECO:0000313" key="3">
    <source>
        <dbReference type="Proteomes" id="UP001152320"/>
    </source>
</evidence>
<dbReference type="CDD" id="cd01671">
    <property type="entry name" value="CARD"/>
    <property type="match status" value="1"/>
</dbReference>
<dbReference type="EMBL" id="JAIZAY010000003">
    <property type="protein sequence ID" value="KAJ8045049.1"/>
    <property type="molecule type" value="Genomic_DNA"/>
</dbReference>
<organism evidence="2 3">
    <name type="scientific">Holothuria leucospilota</name>
    <name type="common">Black long sea cucumber</name>
    <name type="synonym">Mertensiothuria leucospilota</name>
    <dbReference type="NCBI Taxonomy" id="206669"/>
    <lineage>
        <taxon>Eukaryota</taxon>
        <taxon>Metazoa</taxon>
        <taxon>Echinodermata</taxon>
        <taxon>Eleutherozoa</taxon>
        <taxon>Echinozoa</taxon>
        <taxon>Holothuroidea</taxon>
        <taxon>Aspidochirotacea</taxon>
        <taxon>Aspidochirotida</taxon>
        <taxon>Holothuriidae</taxon>
        <taxon>Holothuria</taxon>
    </lineage>
</organism>
<dbReference type="GO" id="GO:0042981">
    <property type="term" value="P:regulation of apoptotic process"/>
    <property type="evidence" value="ECO:0007669"/>
    <property type="project" value="InterPro"/>
</dbReference>
<evidence type="ECO:0000313" key="2">
    <source>
        <dbReference type="EMBL" id="KAJ8045049.1"/>
    </source>
</evidence>
<sequence length="136" mass="15409">MTMDWDQRRALNLALPMLCQDLDVRRCFPPLLAEHLFGEDDIDFINAEPISSLRAIKFIRILKQRGSRAYHVFLNTLRQLEGTIHLAHHIEELHGLSVLGHVQPSSNDGNSVSLFMSGYLIHDNGDATPLMIIIIP</sequence>
<protein>
    <recommendedName>
        <fullName evidence="1">CARD domain-containing protein</fullName>
    </recommendedName>
</protein>
<dbReference type="Proteomes" id="UP001152320">
    <property type="component" value="Chromosome 3"/>
</dbReference>
<dbReference type="AlphaFoldDB" id="A0A9Q1CID9"/>
<dbReference type="PROSITE" id="PS50209">
    <property type="entry name" value="CARD"/>
    <property type="match status" value="1"/>
</dbReference>
<dbReference type="Pfam" id="PF00619">
    <property type="entry name" value="CARD"/>
    <property type="match status" value="1"/>
</dbReference>
<dbReference type="SUPFAM" id="SSF47986">
    <property type="entry name" value="DEATH domain"/>
    <property type="match status" value="1"/>
</dbReference>
<reference evidence="2" key="1">
    <citation type="submission" date="2021-10" db="EMBL/GenBank/DDBJ databases">
        <title>Tropical sea cucumber genome reveals ecological adaptation and Cuvierian tubules defense mechanism.</title>
        <authorList>
            <person name="Chen T."/>
        </authorList>
    </citation>
    <scope>NUCLEOTIDE SEQUENCE</scope>
    <source>
        <strain evidence="2">Nanhai2018</strain>
        <tissue evidence="2">Muscle</tissue>
    </source>
</reference>
<proteinExistence type="predicted"/>
<evidence type="ECO:0000259" key="1">
    <source>
        <dbReference type="PROSITE" id="PS50209"/>
    </source>
</evidence>
<dbReference type="InterPro" id="IPR011029">
    <property type="entry name" value="DEATH-like_dom_sf"/>
</dbReference>
<dbReference type="InterPro" id="IPR001315">
    <property type="entry name" value="CARD"/>
</dbReference>
<dbReference type="Gene3D" id="1.10.533.10">
    <property type="entry name" value="Death Domain, Fas"/>
    <property type="match status" value="1"/>
</dbReference>
<name>A0A9Q1CID9_HOLLE</name>
<accession>A0A9Q1CID9</accession>
<feature type="domain" description="CARD" evidence="1">
    <location>
        <begin position="3"/>
        <end position="79"/>
    </location>
</feature>
<gene>
    <name evidence="2" type="ORF">HOLleu_07974</name>
</gene>
<comment type="caution">
    <text evidence="2">The sequence shown here is derived from an EMBL/GenBank/DDBJ whole genome shotgun (WGS) entry which is preliminary data.</text>
</comment>
<keyword evidence="3" id="KW-1185">Reference proteome</keyword>